<comment type="subcellular location">
    <subcellularLocation>
        <location evidence="3 16 17">Cell membrane</location>
        <topology evidence="3 16 17">Single-pass membrane protein</topology>
    </subcellularLocation>
</comment>
<keyword evidence="6 16" id="KW-0813">Transport</keyword>
<evidence type="ECO:0000256" key="8">
    <source>
        <dbReference type="ARBA" id="ARBA00022692"/>
    </source>
</evidence>
<evidence type="ECO:0000256" key="14">
    <source>
        <dbReference type="ARBA" id="ARBA00023201"/>
    </source>
</evidence>
<proteinExistence type="inferred from homology"/>
<dbReference type="GO" id="GO:0015081">
    <property type="term" value="F:sodium ion transmembrane transporter activity"/>
    <property type="evidence" value="ECO:0007669"/>
    <property type="project" value="UniProtKB-UniRule"/>
</dbReference>
<keyword evidence="10 16" id="KW-1133">Transmembrane helix</keyword>
<name>A0AA51RUQ7_9GAMM</name>
<evidence type="ECO:0000256" key="15">
    <source>
        <dbReference type="ARBA" id="ARBA00048176"/>
    </source>
</evidence>
<sequence>MGNFLEGLSLMLIGMGTVFAFLTLLVIFITLASSIITRFFPEQTSEGSASEAQTDHELLAVISAAIHRFRNK</sequence>
<evidence type="ECO:0000256" key="6">
    <source>
        <dbReference type="ARBA" id="ARBA00022448"/>
    </source>
</evidence>
<evidence type="ECO:0000256" key="5">
    <source>
        <dbReference type="ARBA" id="ARBA00011869"/>
    </source>
</evidence>
<dbReference type="GO" id="GO:0008948">
    <property type="term" value="F:oxaloacetate decarboxylase activity"/>
    <property type="evidence" value="ECO:0007669"/>
    <property type="project" value="UniProtKB-UniRule"/>
</dbReference>
<evidence type="ECO:0000256" key="10">
    <source>
        <dbReference type="ARBA" id="ARBA00022989"/>
    </source>
</evidence>
<evidence type="ECO:0000256" key="9">
    <source>
        <dbReference type="ARBA" id="ARBA00022967"/>
    </source>
</evidence>
<evidence type="ECO:0000313" key="18">
    <source>
        <dbReference type="EMBL" id="WMS87962.1"/>
    </source>
</evidence>
<dbReference type="NCBIfam" id="TIGR01195">
    <property type="entry name" value="oadG_fam"/>
    <property type="match status" value="1"/>
</dbReference>
<dbReference type="InterPro" id="IPR005899">
    <property type="entry name" value="Na_pump_deCOase"/>
</dbReference>
<dbReference type="Proteomes" id="UP001239782">
    <property type="component" value="Chromosome"/>
</dbReference>
<organism evidence="18 19">
    <name type="scientific">Pleionea litopenaei</name>
    <dbReference type="NCBI Taxonomy" id="3070815"/>
    <lineage>
        <taxon>Bacteria</taxon>
        <taxon>Pseudomonadati</taxon>
        <taxon>Pseudomonadota</taxon>
        <taxon>Gammaproteobacteria</taxon>
        <taxon>Oceanospirillales</taxon>
        <taxon>Pleioneaceae</taxon>
        <taxon>Pleionea</taxon>
    </lineage>
</organism>
<dbReference type="EC" id="7.2.4.2" evidence="16"/>
<evidence type="ECO:0000256" key="12">
    <source>
        <dbReference type="ARBA" id="ARBA00023065"/>
    </source>
</evidence>
<evidence type="ECO:0000256" key="4">
    <source>
        <dbReference type="ARBA" id="ARBA00005844"/>
    </source>
</evidence>
<keyword evidence="19" id="KW-1185">Reference proteome</keyword>
<dbReference type="EMBL" id="CP133548">
    <property type="protein sequence ID" value="WMS87962.1"/>
    <property type="molecule type" value="Genomic_DNA"/>
</dbReference>
<keyword evidence="13 16" id="KW-0472">Membrane</keyword>
<dbReference type="RefSeq" id="WP_309203130.1">
    <property type="nucleotide sequence ID" value="NZ_CP133548.1"/>
</dbReference>
<evidence type="ECO:0000256" key="17">
    <source>
        <dbReference type="RuleBase" id="RU004278"/>
    </source>
</evidence>
<keyword evidence="11 16" id="KW-0915">Sodium</keyword>
<dbReference type="GO" id="GO:0015451">
    <property type="term" value="F:decarboxylation-driven active transmembrane transporter activity"/>
    <property type="evidence" value="ECO:0007669"/>
    <property type="project" value="UniProtKB-EC"/>
</dbReference>
<comment type="catalytic activity">
    <reaction evidence="15 16 17">
        <text>oxaloacetate + 2 Na(+)(in) + H(+) = pyruvate + 2 Na(+)(out) + CO2</text>
        <dbReference type="Rhea" id="RHEA:57724"/>
        <dbReference type="ChEBI" id="CHEBI:15361"/>
        <dbReference type="ChEBI" id="CHEBI:15378"/>
        <dbReference type="ChEBI" id="CHEBI:16452"/>
        <dbReference type="ChEBI" id="CHEBI:16526"/>
        <dbReference type="ChEBI" id="CHEBI:29101"/>
        <dbReference type="EC" id="7.2.4.2"/>
    </reaction>
</comment>
<dbReference type="AlphaFoldDB" id="A0AA51RUQ7"/>
<keyword evidence="8 16" id="KW-0812">Transmembrane</keyword>
<evidence type="ECO:0000256" key="13">
    <source>
        <dbReference type="ARBA" id="ARBA00023136"/>
    </source>
</evidence>
<evidence type="ECO:0000256" key="1">
    <source>
        <dbReference type="ARBA" id="ARBA00001959"/>
    </source>
</evidence>
<dbReference type="GO" id="GO:0036376">
    <property type="term" value="P:sodium ion export across plasma membrane"/>
    <property type="evidence" value="ECO:0007669"/>
    <property type="project" value="InterPro"/>
</dbReference>
<accession>A0AA51RUQ7</accession>
<dbReference type="GO" id="GO:0005886">
    <property type="term" value="C:plasma membrane"/>
    <property type="evidence" value="ECO:0007669"/>
    <property type="project" value="UniProtKB-SubCell"/>
</dbReference>
<keyword evidence="14 16" id="KW-0739">Sodium transport</keyword>
<comment type="subunit">
    <text evidence="5 16">Heterotrimer of an alpha, a beta and a gamma subunit.</text>
</comment>
<dbReference type="KEGG" id="plei:Q9312_03340"/>
<evidence type="ECO:0000256" key="3">
    <source>
        <dbReference type="ARBA" id="ARBA00004162"/>
    </source>
</evidence>
<comment type="similarity">
    <text evidence="4 16 17">Belongs to the OadG family.</text>
</comment>
<evidence type="ECO:0000256" key="16">
    <source>
        <dbReference type="HAMAP-Rule" id="MF_00404"/>
    </source>
</evidence>
<evidence type="ECO:0000256" key="7">
    <source>
        <dbReference type="ARBA" id="ARBA00022475"/>
    </source>
</evidence>
<evidence type="ECO:0000313" key="19">
    <source>
        <dbReference type="Proteomes" id="UP001239782"/>
    </source>
</evidence>
<keyword evidence="12 16" id="KW-0406">Ion transport</keyword>
<feature type="transmembrane region" description="Helical" evidence="16 17">
    <location>
        <begin position="12"/>
        <end position="36"/>
    </location>
</feature>
<keyword evidence="7 16" id="KW-1003">Cell membrane</keyword>
<dbReference type="InterPro" id="IPR023424">
    <property type="entry name" value="OadG"/>
</dbReference>
<protein>
    <recommendedName>
        <fullName evidence="16">Probable oxaloacetate decarboxylase gamma chain</fullName>
        <ecNumber evidence="16">7.2.4.2</ecNumber>
    </recommendedName>
</protein>
<comment type="function">
    <text evidence="2 16 17">Catalyzes the decarboxylation of oxaloacetate coupled to Na(+) translocation.</text>
</comment>
<dbReference type="Pfam" id="PF04277">
    <property type="entry name" value="OAD_gamma"/>
    <property type="match status" value="1"/>
</dbReference>
<evidence type="ECO:0000256" key="2">
    <source>
        <dbReference type="ARBA" id="ARBA00003002"/>
    </source>
</evidence>
<evidence type="ECO:0000256" key="11">
    <source>
        <dbReference type="ARBA" id="ARBA00023053"/>
    </source>
</evidence>
<gene>
    <name evidence="16" type="primary">oadG</name>
    <name evidence="18" type="ORF">Q9312_03340</name>
</gene>
<dbReference type="HAMAP" id="MF_00404">
    <property type="entry name" value="OadG"/>
    <property type="match status" value="1"/>
</dbReference>
<reference evidence="18 19" key="1">
    <citation type="submission" date="2023-08" db="EMBL/GenBank/DDBJ databases">
        <title>Pleionea litopenaei sp. nov., isolated from stomach of juvenile Litopenaeus vannamei.</title>
        <authorList>
            <person name="Rho A.M."/>
            <person name="Hwang C.Y."/>
        </authorList>
    </citation>
    <scope>NUCLEOTIDE SEQUENCE [LARGE SCALE GENOMIC DNA]</scope>
    <source>
        <strain evidence="18 19">HL-JVS1</strain>
    </source>
</reference>
<keyword evidence="9 16" id="KW-1278">Translocase</keyword>
<comment type="cofactor">
    <cofactor evidence="1 16 17">
        <name>Na(+)</name>
        <dbReference type="ChEBI" id="CHEBI:29101"/>
    </cofactor>
</comment>